<gene>
    <name evidence="2" type="ORF">BBI04_015915</name>
</gene>
<feature type="compositionally biased region" description="Basic and acidic residues" evidence="1">
    <location>
        <begin position="19"/>
        <end position="29"/>
    </location>
</feature>
<reference evidence="2 3" key="1">
    <citation type="submission" date="2019-11" db="EMBL/GenBank/DDBJ databases">
        <title>Whole-genome sequencing of Allorhizobium vitis.</title>
        <authorList>
            <person name="Gan H.M."/>
            <person name="Savka M.A."/>
        </authorList>
    </citation>
    <scope>NUCLEOTIDE SEQUENCE [LARGE SCALE GENOMIC DNA]</scope>
    <source>
        <strain evidence="2 3">AB4</strain>
    </source>
</reference>
<protein>
    <submittedName>
        <fullName evidence="2">Uncharacterized protein</fullName>
    </submittedName>
</protein>
<feature type="compositionally biased region" description="Polar residues" evidence="1">
    <location>
        <begin position="1"/>
        <end position="11"/>
    </location>
</feature>
<evidence type="ECO:0000256" key="1">
    <source>
        <dbReference type="SAM" id="MobiDB-lite"/>
    </source>
</evidence>
<feature type="compositionally biased region" description="Low complexity" evidence="1">
    <location>
        <begin position="43"/>
        <end position="61"/>
    </location>
</feature>
<dbReference type="Proteomes" id="UP000175993">
    <property type="component" value="Unassembled WGS sequence"/>
</dbReference>
<feature type="region of interest" description="Disordered" evidence="1">
    <location>
        <begin position="1"/>
        <end position="61"/>
    </location>
</feature>
<comment type="caution">
    <text evidence="2">The sequence shown here is derived from an EMBL/GenBank/DDBJ whole genome shotgun (WGS) entry which is preliminary data.</text>
</comment>
<evidence type="ECO:0000313" key="3">
    <source>
        <dbReference type="Proteomes" id="UP000175993"/>
    </source>
</evidence>
<evidence type="ECO:0000313" key="2">
    <source>
        <dbReference type="EMBL" id="MUP06293.1"/>
    </source>
</evidence>
<dbReference type="AlphaFoldDB" id="A0ABD6GEK8"/>
<name>A0ABD6GEK8_AGRVI</name>
<sequence length="157" mass="16121">MVVGFGNNSDDSGAPTKPAQDHTIDHDTMEDVAPPTQEDQTTADAASESDAADPGTSTSTSITVIDIQSPTLNTFTGAAIGQMVAMIGEDTRTYLQGMEQIYSMAIGKALAMTASPDSMTAQRGAKMLESIGTSQSATINFAQGTATVASAFAQFSG</sequence>
<proteinExistence type="predicted"/>
<organism evidence="2 3">
    <name type="scientific">Agrobacterium vitis</name>
    <name type="common">Rhizobium vitis</name>
    <dbReference type="NCBI Taxonomy" id="373"/>
    <lineage>
        <taxon>Bacteria</taxon>
        <taxon>Pseudomonadati</taxon>
        <taxon>Pseudomonadota</taxon>
        <taxon>Alphaproteobacteria</taxon>
        <taxon>Hyphomicrobiales</taxon>
        <taxon>Rhizobiaceae</taxon>
        <taxon>Rhizobium/Agrobacterium group</taxon>
        <taxon>Agrobacterium</taxon>
    </lineage>
</organism>
<dbReference type="RefSeq" id="WP_070163251.1">
    <property type="nucleotide sequence ID" value="NZ_CP118260.1"/>
</dbReference>
<accession>A0ABD6GEK8</accession>
<dbReference type="EMBL" id="MBEV02000007">
    <property type="protein sequence ID" value="MUP06293.1"/>
    <property type="molecule type" value="Genomic_DNA"/>
</dbReference>